<dbReference type="AlphaFoldDB" id="A0AAD9P4X1"/>
<dbReference type="EMBL" id="JAODUO010000141">
    <property type="protein sequence ID" value="KAK2188185.1"/>
    <property type="molecule type" value="Genomic_DNA"/>
</dbReference>
<evidence type="ECO:0000313" key="3">
    <source>
        <dbReference type="Proteomes" id="UP001209878"/>
    </source>
</evidence>
<accession>A0AAD9P4X1</accession>
<feature type="compositionally biased region" description="Low complexity" evidence="1">
    <location>
        <begin position="99"/>
        <end position="120"/>
    </location>
</feature>
<gene>
    <name evidence="2" type="ORF">NP493_142g04043</name>
</gene>
<sequence length="182" mass="19600">MAYKKLSNSISASPCPNLPLCLSMPLISLQYININRYKWSAGSASEREDPLTLTRRDEAPCDAVRCSAHLQLDAGAASFYNFDACTLLQWMSEDPAPRSSRVAASAAAGHERTAATTTTSGRRRMAGDEEDVCQPVGQLKQLLSCAGRRRRGALPIRPSSFASPVSGPARSRSVSLVCVSPR</sequence>
<comment type="caution">
    <text evidence="2">The sequence shown here is derived from an EMBL/GenBank/DDBJ whole genome shotgun (WGS) entry which is preliminary data.</text>
</comment>
<protein>
    <submittedName>
        <fullName evidence="2">Uncharacterized protein</fullName>
    </submittedName>
</protein>
<organism evidence="2 3">
    <name type="scientific">Ridgeia piscesae</name>
    <name type="common">Tubeworm</name>
    <dbReference type="NCBI Taxonomy" id="27915"/>
    <lineage>
        <taxon>Eukaryota</taxon>
        <taxon>Metazoa</taxon>
        <taxon>Spiralia</taxon>
        <taxon>Lophotrochozoa</taxon>
        <taxon>Annelida</taxon>
        <taxon>Polychaeta</taxon>
        <taxon>Sedentaria</taxon>
        <taxon>Canalipalpata</taxon>
        <taxon>Sabellida</taxon>
        <taxon>Siboglinidae</taxon>
        <taxon>Ridgeia</taxon>
    </lineage>
</organism>
<evidence type="ECO:0000313" key="2">
    <source>
        <dbReference type="EMBL" id="KAK2188185.1"/>
    </source>
</evidence>
<evidence type="ECO:0000256" key="1">
    <source>
        <dbReference type="SAM" id="MobiDB-lite"/>
    </source>
</evidence>
<name>A0AAD9P4X1_RIDPI</name>
<feature type="region of interest" description="Disordered" evidence="1">
    <location>
        <begin position="99"/>
        <end position="129"/>
    </location>
</feature>
<proteinExistence type="predicted"/>
<reference evidence="2" key="1">
    <citation type="journal article" date="2023" name="Mol. Biol. Evol.">
        <title>Third-Generation Sequencing Reveals the Adaptive Role of the Epigenome in Three Deep-Sea Polychaetes.</title>
        <authorList>
            <person name="Perez M."/>
            <person name="Aroh O."/>
            <person name="Sun Y."/>
            <person name="Lan Y."/>
            <person name="Juniper S.K."/>
            <person name="Young C.R."/>
            <person name="Angers B."/>
            <person name="Qian P.Y."/>
        </authorList>
    </citation>
    <scope>NUCLEOTIDE SEQUENCE</scope>
    <source>
        <strain evidence="2">R07B-5</strain>
    </source>
</reference>
<keyword evidence="3" id="KW-1185">Reference proteome</keyword>
<dbReference type="Proteomes" id="UP001209878">
    <property type="component" value="Unassembled WGS sequence"/>
</dbReference>